<dbReference type="Pfam" id="PF04535">
    <property type="entry name" value="CASP_dom"/>
    <property type="match status" value="1"/>
</dbReference>
<evidence type="ECO:0000256" key="5">
    <source>
        <dbReference type="ARBA" id="ARBA00022692"/>
    </source>
</evidence>
<keyword evidence="4 8" id="KW-1003">Cell membrane</keyword>
<feature type="domain" description="Casparian strip membrane protein" evidence="9">
    <location>
        <begin position="9"/>
        <end position="134"/>
    </location>
</feature>
<feature type="transmembrane region" description="Helical" evidence="8">
    <location>
        <begin position="16"/>
        <end position="33"/>
    </location>
</feature>
<sequence>MDIVDIVGRPATRIGLALRVGQCVFAAGSLYFMNSATDFNGVTAYRLLLHAMMAIIVWSFALAFLDAYALRKQWDLQGPAAVYFFVVGDVVCWFLLVAALGSSSGVASLYVYAHMCSGSHQCLKHQISVALGWISQGLLTASVQAIIYILRMLHY</sequence>
<evidence type="ECO:0000256" key="4">
    <source>
        <dbReference type="ARBA" id="ARBA00022475"/>
    </source>
</evidence>
<dbReference type="Proteomes" id="UP000515151">
    <property type="component" value="Chromosome 7"/>
</dbReference>
<dbReference type="InterPro" id="IPR045009">
    <property type="entry name" value="CASPL-5"/>
</dbReference>
<proteinExistence type="inferred from homology"/>
<reference evidence="10" key="1">
    <citation type="journal article" date="2020" name="Plant Biotechnol. J.">
        <title>The pomegranate (Punica granatum L.) draft genome dissects genetic divergence between soft- and hard-seeded cultivars.</title>
        <authorList>
            <person name="Luo X."/>
            <person name="Li H."/>
            <person name="Wu Z."/>
            <person name="Yao W."/>
            <person name="Zhao P."/>
            <person name="Cao D."/>
            <person name="Yu H."/>
            <person name="Li K."/>
            <person name="Poudel K."/>
            <person name="Zhao D."/>
            <person name="Zhang F."/>
            <person name="Xia X."/>
            <person name="Chen L."/>
            <person name="Wang Q."/>
            <person name="Jing D."/>
            <person name="Cao S."/>
        </authorList>
    </citation>
    <scope>NUCLEOTIDE SEQUENCE [LARGE SCALE GENOMIC DNA]</scope>
    <source>
        <strain evidence="10">cv. Tunisia</strain>
    </source>
</reference>
<keyword evidence="6 8" id="KW-1133">Transmembrane helix</keyword>
<dbReference type="RefSeq" id="XP_031403708.1">
    <property type="nucleotide sequence ID" value="XM_031547848.1"/>
</dbReference>
<evidence type="ECO:0000256" key="2">
    <source>
        <dbReference type="ARBA" id="ARBA00007651"/>
    </source>
</evidence>
<name>A0A6P8EEA4_PUNGR</name>
<evidence type="ECO:0000256" key="7">
    <source>
        <dbReference type="ARBA" id="ARBA00023136"/>
    </source>
</evidence>
<comment type="subunit">
    <text evidence="3 8">Homodimer and heterodimers.</text>
</comment>
<keyword evidence="5 8" id="KW-0812">Transmembrane</keyword>
<evidence type="ECO:0000256" key="6">
    <source>
        <dbReference type="ARBA" id="ARBA00022989"/>
    </source>
</evidence>
<comment type="similarity">
    <text evidence="2 8">Belongs to the Casparian strip membrane proteins (CASP) family.</text>
</comment>
<protein>
    <recommendedName>
        <fullName evidence="8">CASP-like protein</fullName>
    </recommendedName>
</protein>
<dbReference type="PANTHER" id="PTHR32021">
    <property type="entry name" value="CASP-LIKE PROTEIN 5B3"/>
    <property type="match status" value="1"/>
</dbReference>
<reference evidence="11" key="2">
    <citation type="submission" date="2025-08" db="UniProtKB">
        <authorList>
            <consortium name="RefSeq"/>
        </authorList>
    </citation>
    <scope>IDENTIFICATION</scope>
    <source>
        <tissue evidence="11">Leaf</tissue>
    </source>
</reference>
<organism evidence="10 11">
    <name type="scientific">Punica granatum</name>
    <name type="common">Pomegranate</name>
    <dbReference type="NCBI Taxonomy" id="22663"/>
    <lineage>
        <taxon>Eukaryota</taxon>
        <taxon>Viridiplantae</taxon>
        <taxon>Streptophyta</taxon>
        <taxon>Embryophyta</taxon>
        <taxon>Tracheophyta</taxon>
        <taxon>Spermatophyta</taxon>
        <taxon>Magnoliopsida</taxon>
        <taxon>eudicotyledons</taxon>
        <taxon>Gunneridae</taxon>
        <taxon>Pentapetalae</taxon>
        <taxon>rosids</taxon>
        <taxon>malvids</taxon>
        <taxon>Myrtales</taxon>
        <taxon>Lythraceae</taxon>
        <taxon>Punica</taxon>
    </lineage>
</organism>
<dbReference type="InterPro" id="IPR006702">
    <property type="entry name" value="CASP_dom"/>
</dbReference>
<keyword evidence="10" id="KW-1185">Reference proteome</keyword>
<evidence type="ECO:0000256" key="3">
    <source>
        <dbReference type="ARBA" id="ARBA00011489"/>
    </source>
</evidence>
<dbReference type="AlphaFoldDB" id="A0A6P8EEA4"/>
<evidence type="ECO:0000259" key="9">
    <source>
        <dbReference type="Pfam" id="PF04535"/>
    </source>
</evidence>
<dbReference type="PANTHER" id="PTHR32021:SF0">
    <property type="entry name" value="CASP-LIKE PROTEIN 5B2"/>
    <property type="match status" value="1"/>
</dbReference>
<evidence type="ECO:0000313" key="10">
    <source>
        <dbReference type="Proteomes" id="UP000515151"/>
    </source>
</evidence>
<evidence type="ECO:0000313" key="11">
    <source>
        <dbReference type="RefSeq" id="XP_031403708.1"/>
    </source>
</evidence>
<dbReference type="GeneID" id="116213044"/>
<feature type="transmembrane region" description="Helical" evidence="8">
    <location>
        <begin position="82"/>
        <end position="110"/>
    </location>
</feature>
<feature type="transmembrane region" description="Helical" evidence="8">
    <location>
        <begin position="130"/>
        <end position="150"/>
    </location>
</feature>
<keyword evidence="7 8" id="KW-0472">Membrane</keyword>
<feature type="transmembrane region" description="Helical" evidence="8">
    <location>
        <begin position="45"/>
        <end position="70"/>
    </location>
</feature>
<accession>A0A6P8EEA4</accession>
<dbReference type="OrthoDB" id="754299at2759"/>
<gene>
    <name evidence="11" type="primary">LOC116213044</name>
</gene>
<evidence type="ECO:0000256" key="1">
    <source>
        <dbReference type="ARBA" id="ARBA00004651"/>
    </source>
</evidence>
<evidence type="ECO:0000256" key="8">
    <source>
        <dbReference type="RuleBase" id="RU361233"/>
    </source>
</evidence>
<comment type="subcellular location">
    <subcellularLocation>
        <location evidence="1 8">Cell membrane</location>
        <topology evidence="1 8">Multi-pass membrane protein</topology>
    </subcellularLocation>
</comment>
<dbReference type="GO" id="GO:0005886">
    <property type="term" value="C:plasma membrane"/>
    <property type="evidence" value="ECO:0007669"/>
    <property type="project" value="UniProtKB-SubCell"/>
</dbReference>